<dbReference type="EMBL" id="BLXT01003024">
    <property type="protein sequence ID" value="GFN99839.1"/>
    <property type="molecule type" value="Genomic_DNA"/>
</dbReference>
<organism evidence="1 2">
    <name type="scientific">Plakobranchus ocellatus</name>
    <dbReference type="NCBI Taxonomy" id="259542"/>
    <lineage>
        <taxon>Eukaryota</taxon>
        <taxon>Metazoa</taxon>
        <taxon>Spiralia</taxon>
        <taxon>Lophotrochozoa</taxon>
        <taxon>Mollusca</taxon>
        <taxon>Gastropoda</taxon>
        <taxon>Heterobranchia</taxon>
        <taxon>Euthyneura</taxon>
        <taxon>Panpulmonata</taxon>
        <taxon>Sacoglossa</taxon>
        <taxon>Placobranchoidea</taxon>
        <taxon>Plakobranchidae</taxon>
        <taxon>Plakobranchus</taxon>
    </lineage>
</organism>
<evidence type="ECO:0000313" key="1">
    <source>
        <dbReference type="EMBL" id="GFN99839.1"/>
    </source>
</evidence>
<reference evidence="1 2" key="1">
    <citation type="journal article" date="2021" name="Elife">
        <title>Chloroplast acquisition without the gene transfer in kleptoplastic sea slugs, Plakobranchus ocellatus.</title>
        <authorList>
            <person name="Maeda T."/>
            <person name="Takahashi S."/>
            <person name="Yoshida T."/>
            <person name="Shimamura S."/>
            <person name="Takaki Y."/>
            <person name="Nagai Y."/>
            <person name="Toyoda A."/>
            <person name="Suzuki Y."/>
            <person name="Arimoto A."/>
            <person name="Ishii H."/>
            <person name="Satoh N."/>
            <person name="Nishiyama T."/>
            <person name="Hasebe M."/>
            <person name="Maruyama T."/>
            <person name="Minagawa J."/>
            <person name="Obokata J."/>
            <person name="Shigenobu S."/>
        </authorList>
    </citation>
    <scope>NUCLEOTIDE SEQUENCE [LARGE SCALE GENOMIC DNA]</scope>
</reference>
<keyword evidence="2" id="KW-1185">Reference proteome</keyword>
<sequence length="107" mass="12468">MEGARKIEEKGVFHSGRWKIETGVLEIFCKRELCVKTALTGFQAPLARTGPLWWPQTQTRDRKVPLGSQRGFASLCAYQPWRGGFEVGRWEESERRRWLLLQCSWTV</sequence>
<proteinExistence type="predicted"/>
<protein>
    <submittedName>
        <fullName evidence="1">Uncharacterized protein</fullName>
    </submittedName>
</protein>
<accession>A0AAV3ZXB1</accession>
<name>A0AAV3ZXB1_9GAST</name>
<dbReference type="AlphaFoldDB" id="A0AAV3ZXB1"/>
<comment type="caution">
    <text evidence="1">The sequence shown here is derived from an EMBL/GenBank/DDBJ whole genome shotgun (WGS) entry which is preliminary data.</text>
</comment>
<evidence type="ECO:0000313" key="2">
    <source>
        <dbReference type="Proteomes" id="UP000735302"/>
    </source>
</evidence>
<gene>
    <name evidence="1" type="ORF">PoB_002634500</name>
</gene>
<dbReference type="Proteomes" id="UP000735302">
    <property type="component" value="Unassembled WGS sequence"/>
</dbReference>